<dbReference type="EMBL" id="JBHUIO010000002">
    <property type="protein sequence ID" value="MFD2168865.1"/>
    <property type="molecule type" value="Genomic_DNA"/>
</dbReference>
<name>A0ABW4ZT69_9BACL</name>
<dbReference type="RefSeq" id="WP_386043924.1">
    <property type="nucleotide sequence ID" value="NZ_JBHUIO010000002.1"/>
</dbReference>
<evidence type="ECO:0000313" key="1">
    <source>
        <dbReference type="EMBL" id="MFD2168865.1"/>
    </source>
</evidence>
<evidence type="ECO:0008006" key="3">
    <source>
        <dbReference type="Google" id="ProtNLM"/>
    </source>
</evidence>
<sequence>MYEHWHPLFRQASTILTTRIVGSTAKSAAIGIAQTVFPASRPNAVLLTRPDCYPVALGATRLMHHPFAAVMLFTEGERLEEDVSRELLRLSPLGRGLPAQVIVIGAMHANVLHDVAALGFTVWHLLGQDLADTLGKIAECEGVLEGSHALLVSVDPKGGGVAAGSFAAASGIPILFASERGLSEMAVRFLHQRPRTKLIVVAPARYLSGTVEREVRRLGAKIDGWVAGRDGYETSVEFAKLHQGGRKSGFGKKLAESGAIAVVPAELWPIGTASAALSRRGRLTPLLLTRADRLPPPVEEHLIGWQARKRGRRVHGFVVGGYEVIHHQVQIALHRAIASDDI</sequence>
<dbReference type="Proteomes" id="UP001597343">
    <property type="component" value="Unassembled WGS sequence"/>
</dbReference>
<gene>
    <name evidence="1" type="ORF">ACFSOY_02375</name>
</gene>
<keyword evidence="2" id="KW-1185">Reference proteome</keyword>
<organism evidence="1 2">
    <name type="scientific">Tumebacillus lipolyticus</name>
    <dbReference type="NCBI Taxonomy" id="1280370"/>
    <lineage>
        <taxon>Bacteria</taxon>
        <taxon>Bacillati</taxon>
        <taxon>Bacillota</taxon>
        <taxon>Bacilli</taxon>
        <taxon>Bacillales</taxon>
        <taxon>Alicyclobacillaceae</taxon>
        <taxon>Tumebacillus</taxon>
    </lineage>
</organism>
<protein>
    <recommendedName>
        <fullName evidence="3">Cell wall-binding repeat-containing protein</fullName>
    </recommendedName>
</protein>
<reference evidence="2" key="1">
    <citation type="journal article" date="2019" name="Int. J. Syst. Evol. Microbiol.">
        <title>The Global Catalogue of Microorganisms (GCM) 10K type strain sequencing project: providing services to taxonomists for standard genome sequencing and annotation.</title>
        <authorList>
            <consortium name="The Broad Institute Genomics Platform"/>
            <consortium name="The Broad Institute Genome Sequencing Center for Infectious Disease"/>
            <person name="Wu L."/>
            <person name="Ma J."/>
        </authorList>
    </citation>
    <scope>NUCLEOTIDE SEQUENCE [LARGE SCALE GENOMIC DNA]</scope>
    <source>
        <strain evidence="2">CGMCC 1.13574</strain>
    </source>
</reference>
<proteinExistence type="predicted"/>
<comment type="caution">
    <text evidence="1">The sequence shown here is derived from an EMBL/GenBank/DDBJ whole genome shotgun (WGS) entry which is preliminary data.</text>
</comment>
<accession>A0ABW4ZT69</accession>
<evidence type="ECO:0000313" key="2">
    <source>
        <dbReference type="Proteomes" id="UP001597343"/>
    </source>
</evidence>